<dbReference type="EMBL" id="CP046401">
    <property type="protein sequence ID" value="QGY47819.1"/>
    <property type="molecule type" value="Genomic_DNA"/>
</dbReference>
<dbReference type="Gene3D" id="2.120.10.10">
    <property type="match status" value="1"/>
</dbReference>
<keyword evidence="3" id="KW-1185">Reference proteome</keyword>
<dbReference type="CDD" id="cd15482">
    <property type="entry name" value="Sialidase_non-viral"/>
    <property type="match status" value="1"/>
</dbReference>
<dbReference type="GO" id="GO:0005975">
    <property type="term" value="P:carbohydrate metabolic process"/>
    <property type="evidence" value="ECO:0007669"/>
    <property type="project" value="UniProtKB-ARBA"/>
</dbReference>
<dbReference type="SUPFAM" id="SSF50939">
    <property type="entry name" value="Sialidases"/>
    <property type="match status" value="1"/>
</dbReference>
<dbReference type="PANTHER" id="PTHR43752">
    <property type="entry name" value="BNR/ASP-BOX REPEAT FAMILY PROTEIN"/>
    <property type="match status" value="1"/>
</dbReference>
<protein>
    <recommendedName>
        <fullName evidence="1">Sialidase domain-containing protein</fullName>
    </recommendedName>
</protein>
<dbReference type="KEGG" id="mcos:GM418_30435"/>
<dbReference type="SUPFAM" id="SSF49899">
    <property type="entry name" value="Concanavalin A-like lectins/glucanases"/>
    <property type="match status" value="1"/>
</dbReference>
<dbReference type="Pfam" id="PF13088">
    <property type="entry name" value="BNR_2"/>
    <property type="match status" value="1"/>
</dbReference>
<reference evidence="2 3" key="1">
    <citation type="submission" date="2019-11" db="EMBL/GenBank/DDBJ databases">
        <authorList>
            <person name="Zheng R.K."/>
            <person name="Sun C.M."/>
        </authorList>
    </citation>
    <scope>NUCLEOTIDE SEQUENCE [LARGE SCALE GENOMIC DNA]</scope>
    <source>
        <strain evidence="2 3">WC007</strain>
    </source>
</reference>
<dbReference type="InterPro" id="IPR013320">
    <property type="entry name" value="ConA-like_dom_sf"/>
</dbReference>
<dbReference type="GO" id="GO:0004553">
    <property type="term" value="F:hydrolase activity, hydrolyzing O-glycosyl compounds"/>
    <property type="evidence" value="ECO:0007669"/>
    <property type="project" value="UniProtKB-ARBA"/>
</dbReference>
<dbReference type="AlphaFoldDB" id="A0A6I6K2C0"/>
<dbReference type="Proteomes" id="UP000428260">
    <property type="component" value="Chromosome"/>
</dbReference>
<gene>
    <name evidence="2" type="ORF">GM418_30435</name>
</gene>
<accession>A0A6I6K2C0</accession>
<organism evidence="2 3">
    <name type="scientific">Maribellus comscasis</name>
    <dbReference type="NCBI Taxonomy" id="2681766"/>
    <lineage>
        <taxon>Bacteria</taxon>
        <taxon>Pseudomonadati</taxon>
        <taxon>Bacteroidota</taxon>
        <taxon>Bacteroidia</taxon>
        <taxon>Marinilabiliales</taxon>
        <taxon>Prolixibacteraceae</taxon>
        <taxon>Maribellus</taxon>
    </lineage>
</organism>
<evidence type="ECO:0000313" key="2">
    <source>
        <dbReference type="EMBL" id="QGY47819.1"/>
    </source>
</evidence>
<proteinExistence type="predicted"/>
<dbReference type="PANTHER" id="PTHR43752:SF2">
    <property type="entry name" value="BNR_ASP-BOX REPEAT FAMILY PROTEIN"/>
    <property type="match status" value="1"/>
</dbReference>
<sequence>MKQIIKINQPTKSCFFYPLICALKMGTGRAILILLLIQTGFVNTILAQPKDWRDAKNGTSIYTNGYCDQPYVVVLENGKWLCVFTTNEGHEGSGGQHIVSCLSDDQGKTWTEPVRIEEPGKESASWAMPYLTDYGRVYVFYDYNGDKIHDLGTRKNIREDMLGWYCYKYSDDKGKTWSERYRLDVRTTNVDLNNDWAAKVQILWGIGKPVDVDEGMMFAFTKIGKYMLDNSEGWFFRCDNINTERDVTKLKWQNLPESQDGLKNTDLGPINAEQNIFQMNDGSIYCMHRTVSGFPAESYSYDGGRTWTLPVPPKYVNGLELKNPRACPRIWKCKNGKYLFWYHNNGGKDFNSRNPAWVSGGVEMDGKIIWSQPEILIYEDQPDIRMSYPDLIEQNGKYWITETNKENARCHPVPDGFFDIIWSQLERNAVTEGGLVAQWNEKNHKTSRTFKIPQTEKKQYQSGFTFDFKISLTDIQSGQVLFAAKTQDNKDVILQTGEYGSVEIIIENGNNVEKWNSDPGLINAYGEHCVAVSVDNGPKIIQFVVDGTVCNGRDFRQFGWTRFKSNLENISFKEIEVGDLNSGQIRPKGTLKNLRIYGRPLMNTEIIGNHRNAEQ</sequence>
<name>A0A6I6K2C0_9BACT</name>
<feature type="domain" description="Sialidase" evidence="1">
    <location>
        <begin position="98"/>
        <end position="396"/>
    </location>
</feature>
<dbReference type="InterPro" id="IPR011040">
    <property type="entry name" value="Sialidase"/>
</dbReference>
<dbReference type="InterPro" id="IPR036278">
    <property type="entry name" value="Sialidase_sf"/>
</dbReference>
<evidence type="ECO:0000259" key="1">
    <source>
        <dbReference type="Pfam" id="PF13088"/>
    </source>
</evidence>
<evidence type="ECO:0000313" key="3">
    <source>
        <dbReference type="Proteomes" id="UP000428260"/>
    </source>
</evidence>
<dbReference type="Gene3D" id="2.60.120.200">
    <property type="match status" value="1"/>
</dbReference>